<accession>A0A845MEM5</accession>
<dbReference type="AlphaFoldDB" id="A0A845MEM5"/>
<name>A0A845MEM5_9PROT</name>
<reference evidence="2 3" key="1">
    <citation type="journal article" date="2014" name="Int. J. Syst. Evol. Microbiol.">
        <title>Sneathiella chungangensis sp. nov., isolated from a marine sand, and emended description of the genus Sneathiella.</title>
        <authorList>
            <person name="Siamphan C."/>
            <person name="Kim H."/>
            <person name="Lee J.S."/>
            <person name="Kim W."/>
        </authorList>
    </citation>
    <scope>NUCLEOTIDE SEQUENCE [LARGE SCALE GENOMIC DNA]</scope>
    <source>
        <strain evidence="2 3">KCTC 32476</strain>
    </source>
</reference>
<protein>
    <submittedName>
        <fullName evidence="2">Uncharacterized protein</fullName>
    </submittedName>
</protein>
<dbReference type="OrthoDB" id="8404031at2"/>
<feature type="transmembrane region" description="Helical" evidence="1">
    <location>
        <begin position="43"/>
        <end position="63"/>
    </location>
</feature>
<keyword evidence="1" id="KW-0472">Membrane</keyword>
<evidence type="ECO:0000256" key="1">
    <source>
        <dbReference type="SAM" id="Phobius"/>
    </source>
</evidence>
<dbReference type="Proteomes" id="UP000445696">
    <property type="component" value="Unassembled WGS sequence"/>
</dbReference>
<organism evidence="2 3">
    <name type="scientific">Sneathiella chungangensis</name>
    <dbReference type="NCBI Taxonomy" id="1418234"/>
    <lineage>
        <taxon>Bacteria</taxon>
        <taxon>Pseudomonadati</taxon>
        <taxon>Pseudomonadota</taxon>
        <taxon>Alphaproteobacteria</taxon>
        <taxon>Sneathiellales</taxon>
        <taxon>Sneathiellaceae</taxon>
        <taxon>Sneathiella</taxon>
    </lineage>
</organism>
<sequence length="72" mass="7952">MTWLKSAAAELFSLFVDDVWFSIALLGWIAIDILEIPSLIGDPAWPAPLLFVGCAVILLVSSWRAARRRGKP</sequence>
<gene>
    <name evidence="2" type="ORF">GQF03_05090</name>
</gene>
<dbReference type="EMBL" id="WTVA01000002">
    <property type="protein sequence ID" value="MZR21697.1"/>
    <property type="molecule type" value="Genomic_DNA"/>
</dbReference>
<proteinExistence type="predicted"/>
<comment type="caution">
    <text evidence="2">The sequence shown here is derived from an EMBL/GenBank/DDBJ whole genome shotgun (WGS) entry which is preliminary data.</text>
</comment>
<feature type="transmembrane region" description="Helical" evidence="1">
    <location>
        <begin position="12"/>
        <end position="31"/>
    </location>
</feature>
<evidence type="ECO:0000313" key="3">
    <source>
        <dbReference type="Proteomes" id="UP000445696"/>
    </source>
</evidence>
<dbReference type="RefSeq" id="WP_161338142.1">
    <property type="nucleotide sequence ID" value="NZ_JBHSDG010000001.1"/>
</dbReference>
<keyword evidence="1" id="KW-1133">Transmembrane helix</keyword>
<keyword evidence="1" id="KW-0812">Transmembrane</keyword>
<keyword evidence="3" id="KW-1185">Reference proteome</keyword>
<evidence type="ECO:0000313" key="2">
    <source>
        <dbReference type="EMBL" id="MZR21697.1"/>
    </source>
</evidence>